<evidence type="ECO:0000256" key="3">
    <source>
        <dbReference type="ARBA" id="ARBA00022777"/>
    </source>
</evidence>
<dbReference type="PANTHER" id="PTHR43095">
    <property type="entry name" value="SUGAR KINASE"/>
    <property type="match status" value="1"/>
</dbReference>
<feature type="domain" description="Carbohydrate kinase FGGY C-terminal" evidence="6">
    <location>
        <begin position="254"/>
        <end position="436"/>
    </location>
</feature>
<feature type="domain" description="Carbohydrate kinase FGGY N-terminal" evidence="5">
    <location>
        <begin position="3"/>
        <end position="245"/>
    </location>
</feature>
<name>A0A0R2NK86_9LACO</name>
<keyword evidence="2 4" id="KW-0808">Transferase</keyword>
<gene>
    <name evidence="7" type="ORF">IV88_GL000628</name>
</gene>
<dbReference type="PROSITE" id="PS00445">
    <property type="entry name" value="FGGY_KINASES_2"/>
    <property type="match status" value="1"/>
</dbReference>
<dbReference type="InterPro" id="IPR018483">
    <property type="entry name" value="Carb_kinase_FGGY_CS"/>
</dbReference>
<dbReference type="PANTHER" id="PTHR43095:SF2">
    <property type="entry name" value="GLUCONOKINASE"/>
    <property type="match status" value="1"/>
</dbReference>
<evidence type="ECO:0000256" key="1">
    <source>
        <dbReference type="ARBA" id="ARBA00009156"/>
    </source>
</evidence>
<dbReference type="OrthoDB" id="9805576at2"/>
<evidence type="ECO:0008006" key="9">
    <source>
        <dbReference type="Google" id="ProtNLM"/>
    </source>
</evidence>
<evidence type="ECO:0000259" key="6">
    <source>
        <dbReference type="Pfam" id="PF02782"/>
    </source>
</evidence>
<dbReference type="InterPro" id="IPR050406">
    <property type="entry name" value="FGGY_Carb_Kinase"/>
</dbReference>
<dbReference type="GO" id="GO:0005975">
    <property type="term" value="P:carbohydrate metabolic process"/>
    <property type="evidence" value="ECO:0007669"/>
    <property type="project" value="InterPro"/>
</dbReference>
<dbReference type="Pfam" id="PF00370">
    <property type="entry name" value="FGGY_N"/>
    <property type="match status" value="1"/>
</dbReference>
<dbReference type="GO" id="GO:0016773">
    <property type="term" value="F:phosphotransferase activity, alcohol group as acceptor"/>
    <property type="evidence" value="ECO:0007669"/>
    <property type="project" value="InterPro"/>
</dbReference>
<evidence type="ECO:0000313" key="7">
    <source>
        <dbReference type="EMBL" id="KRO26168.1"/>
    </source>
</evidence>
<sequence length="501" mass="55180">MDYMIGTDIGTTSTKSVLYDENGKVVEYSNLGYPMYHDVPEAAEEDPDEILNAILQTIQNVTKSVDSEHVLGISFSAAMHSLILLDGNHKPISRVMTWADNRAGVVLGQFKQEANFQNIYQETGTPIHPMNPLVKLYWLSHAYPAMMENTGYIAGIKEYVIYKLTGEFKMDYSIANATGLFNLHTFNWNPESLKLAGVKSNQLPDLVDTDYVIDNINSDLVNELGLNSNTKIIMGASDGALSNLGVGADQEGVAAVTIGTSGAVRVMTTEPYLDPEGKLFCYYVAPHKWIVGGPVNNGGQVLQWAREELLDHLPFEEINKLVDNTPAGAHGLIFNSYMSGERAPLWNSNAQSSLVGLTFSHTKADIARAVMEGIVINLNEVLNLTKKSLAVNEIHATGGFTQSEVWCQILADVLGQSVTVPDSFESSCLAAAVIGWKALGKIESLDIIRKMVGTTKEFKPNAKNHEVYQKLIRLFEDVEQQMEPLYGRIAELQEELNGEER</sequence>
<dbReference type="RefSeq" id="WP_057797777.1">
    <property type="nucleotide sequence ID" value="NZ_BJZZ01000002.1"/>
</dbReference>
<accession>A0A0R2NK86</accession>
<protein>
    <recommendedName>
        <fullName evidence="9">Gluconate kinase</fullName>
    </recommendedName>
</protein>
<dbReference type="CDD" id="cd07770">
    <property type="entry name" value="ASKHA_NBD_FGGY_GntK"/>
    <property type="match status" value="1"/>
</dbReference>
<dbReference type="InterPro" id="IPR018485">
    <property type="entry name" value="FGGY_C"/>
</dbReference>
<keyword evidence="8" id="KW-1185">Reference proteome</keyword>
<dbReference type="EMBL" id="JQCQ01000002">
    <property type="protein sequence ID" value="KRO26168.1"/>
    <property type="molecule type" value="Genomic_DNA"/>
</dbReference>
<keyword evidence="3 4" id="KW-0418">Kinase</keyword>
<reference evidence="7 8" key="1">
    <citation type="journal article" date="2015" name="Genome Announc.">
        <title>Expanding the biotechnology potential of lactobacilli through comparative genomics of 213 strains and associated genera.</title>
        <authorList>
            <person name="Sun Z."/>
            <person name="Harris H.M."/>
            <person name="McCann A."/>
            <person name="Guo C."/>
            <person name="Argimon S."/>
            <person name="Zhang W."/>
            <person name="Yang X."/>
            <person name="Jeffery I.B."/>
            <person name="Cooney J.C."/>
            <person name="Kagawa T.F."/>
            <person name="Liu W."/>
            <person name="Song Y."/>
            <person name="Salvetti E."/>
            <person name="Wrobel A."/>
            <person name="Rasinkangas P."/>
            <person name="Parkhill J."/>
            <person name="Rea M.C."/>
            <person name="O'Sullivan O."/>
            <person name="Ritari J."/>
            <person name="Douillard F.P."/>
            <person name="Paul Ross R."/>
            <person name="Yang R."/>
            <person name="Briner A.E."/>
            <person name="Felis G.E."/>
            <person name="de Vos W.M."/>
            <person name="Barrangou R."/>
            <person name="Klaenhammer T.R."/>
            <person name="Caufield P.W."/>
            <person name="Cui Y."/>
            <person name="Zhang H."/>
            <person name="O'Toole P.W."/>
        </authorList>
    </citation>
    <scope>NUCLEOTIDE SEQUENCE [LARGE SCALE GENOMIC DNA]</scope>
    <source>
        <strain evidence="7 8">DSM 23026</strain>
    </source>
</reference>
<dbReference type="InterPro" id="IPR043129">
    <property type="entry name" value="ATPase_NBD"/>
</dbReference>
<dbReference type="Gene3D" id="3.30.420.40">
    <property type="match status" value="2"/>
</dbReference>
<dbReference type="Proteomes" id="UP000051249">
    <property type="component" value="Unassembled WGS sequence"/>
</dbReference>
<dbReference type="GO" id="GO:0016301">
    <property type="term" value="F:kinase activity"/>
    <property type="evidence" value="ECO:0007669"/>
    <property type="project" value="UniProtKB-KW"/>
</dbReference>
<dbReference type="PIRSF" id="PIRSF000538">
    <property type="entry name" value="GlpK"/>
    <property type="match status" value="1"/>
</dbReference>
<evidence type="ECO:0000259" key="5">
    <source>
        <dbReference type="Pfam" id="PF00370"/>
    </source>
</evidence>
<dbReference type="InterPro" id="IPR000577">
    <property type="entry name" value="Carb_kinase_FGGY"/>
</dbReference>
<proteinExistence type="inferred from homology"/>
<dbReference type="Pfam" id="PF02782">
    <property type="entry name" value="FGGY_C"/>
    <property type="match status" value="1"/>
</dbReference>
<dbReference type="AlphaFoldDB" id="A0A0R2NK86"/>
<dbReference type="SUPFAM" id="SSF53067">
    <property type="entry name" value="Actin-like ATPase domain"/>
    <property type="match status" value="2"/>
</dbReference>
<organism evidence="7 8">
    <name type="scientific">Pediococcus argentinicus</name>
    <dbReference type="NCBI Taxonomy" id="480391"/>
    <lineage>
        <taxon>Bacteria</taxon>
        <taxon>Bacillati</taxon>
        <taxon>Bacillota</taxon>
        <taxon>Bacilli</taxon>
        <taxon>Lactobacillales</taxon>
        <taxon>Lactobacillaceae</taxon>
        <taxon>Pediococcus</taxon>
    </lineage>
</organism>
<dbReference type="PATRIC" id="fig|480391.4.peg.637"/>
<evidence type="ECO:0000256" key="2">
    <source>
        <dbReference type="ARBA" id="ARBA00022679"/>
    </source>
</evidence>
<evidence type="ECO:0000313" key="8">
    <source>
        <dbReference type="Proteomes" id="UP000051249"/>
    </source>
</evidence>
<comment type="caution">
    <text evidence="7">The sequence shown here is derived from an EMBL/GenBank/DDBJ whole genome shotgun (WGS) entry which is preliminary data.</text>
</comment>
<dbReference type="InterPro" id="IPR018484">
    <property type="entry name" value="FGGY_N"/>
</dbReference>
<comment type="similarity">
    <text evidence="1 4">Belongs to the FGGY kinase family.</text>
</comment>
<evidence type="ECO:0000256" key="4">
    <source>
        <dbReference type="RuleBase" id="RU003733"/>
    </source>
</evidence>